<accession>A0ABS7H5V6</accession>
<evidence type="ECO:0000313" key="2">
    <source>
        <dbReference type="Proteomes" id="UP000757604"/>
    </source>
</evidence>
<gene>
    <name evidence="1" type="ORF">JNB71_01185</name>
</gene>
<dbReference type="Proteomes" id="UP000757604">
    <property type="component" value="Unassembled WGS sequence"/>
</dbReference>
<protein>
    <submittedName>
        <fullName evidence="1">Uncharacterized protein</fullName>
    </submittedName>
</protein>
<proteinExistence type="predicted"/>
<keyword evidence="2" id="KW-1185">Reference proteome</keyword>
<reference evidence="1 2" key="1">
    <citation type="journal article" date="2021" name="MBio">
        <title>Poor Competitiveness of Bradyrhizobium in Pigeon Pea Root Colonization in Indian Soils.</title>
        <authorList>
            <person name="Chalasani D."/>
            <person name="Basu A."/>
            <person name="Pullabhotla S.V.S.R.N."/>
            <person name="Jorrin B."/>
            <person name="Neal A.L."/>
            <person name="Poole P.S."/>
            <person name="Podile A.R."/>
            <person name="Tkacz A."/>
        </authorList>
    </citation>
    <scope>NUCLEOTIDE SEQUENCE [LARGE SCALE GENOMIC DNA]</scope>
    <source>
        <strain evidence="1 2">HU44</strain>
    </source>
</reference>
<evidence type="ECO:0000313" key="1">
    <source>
        <dbReference type="EMBL" id="MBW9061922.1"/>
    </source>
</evidence>
<organism evidence="1 2">
    <name type="scientific">Rhizobium herbae</name>
    <dbReference type="NCBI Taxonomy" id="508661"/>
    <lineage>
        <taxon>Bacteria</taxon>
        <taxon>Pseudomonadati</taxon>
        <taxon>Pseudomonadota</taxon>
        <taxon>Alphaproteobacteria</taxon>
        <taxon>Hyphomicrobiales</taxon>
        <taxon>Rhizobiaceae</taxon>
        <taxon>Rhizobium/Agrobacterium group</taxon>
        <taxon>Rhizobium</taxon>
    </lineage>
</organism>
<sequence>MTLVLVAAVTEFSSLPITACVAGDVHVAPVTAYVEANVRAWIEDPVVIEALKDHNERHAHLSQADINRMDAEWRSQRSSERRPLIDSVAATALSKFLKAKQAASGGAITEIFVIDAKGLSIGVSEPGSDYWQGDEPKWQKTYLAGTGTLFVDRAEKDESTQTLQSQASFTVADPQTHKPIGTLTVGINLDAL</sequence>
<name>A0ABS7H5V6_9HYPH</name>
<comment type="caution">
    <text evidence="1">The sequence shown here is derived from an EMBL/GenBank/DDBJ whole genome shotgun (WGS) entry which is preliminary data.</text>
</comment>
<dbReference type="EMBL" id="JAEUAO010000001">
    <property type="protein sequence ID" value="MBW9061922.1"/>
    <property type="molecule type" value="Genomic_DNA"/>
</dbReference>